<evidence type="ECO:0000256" key="1">
    <source>
        <dbReference type="ARBA" id="ARBA00022692"/>
    </source>
</evidence>
<keyword evidence="2 3" id="KW-1133">Transmembrane helix</keyword>
<gene>
    <name evidence="4" type="ORF">CPJCM30710_21320</name>
</gene>
<keyword evidence="1 3" id="KW-0812">Transmembrane</keyword>
<dbReference type="Proteomes" id="UP000679179">
    <property type="component" value="Unassembled WGS sequence"/>
</dbReference>
<name>A0A919S017_9CLOT</name>
<dbReference type="RefSeq" id="WP_212904164.1">
    <property type="nucleotide sequence ID" value="NZ_BOPZ01000017.1"/>
</dbReference>
<sequence>MNKRTNDGLINLILTALMIAMVFLAGNIIKIPTVGGFVHIGDCMVFISAVLLGKKRGAIAAGIGMALVDIAGAYYIWAPFTFVIKAVMAYITGAILEKYKKRTASVYILSFITAGVFMVVGYFLAGAIIAAGLSADGLTGSFIGGLAIAAKDIVGNIIQVTTGIIIALPLSAVVLKAKKSVI</sequence>
<keyword evidence="3" id="KW-0472">Membrane</keyword>
<evidence type="ECO:0000313" key="4">
    <source>
        <dbReference type="EMBL" id="GIM29466.1"/>
    </source>
</evidence>
<organism evidence="4 5">
    <name type="scientific">Clostridium polyendosporum</name>
    <dbReference type="NCBI Taxonomy" id="69208"/>
    <lineage>
        <taxon>Bacteria</taxon>
        <taxon>Bacillati</taxon>
        <taxon>Bacillota</taxon>
        <taxon>Clostridia</taxon>
        <taxon>Eubacteriales</taxon>
        <taxon>Clostridiaceae</taxon>
        <taxon>Clostridium</taxon>
    </lineage>
</organism>
<proteinExistence type="predicted"/>
<dbReference type="PANTHER" id="PTHR37815:SF3">
    <property type="entry name" value="UPF0397 PROTEIN SPR0429"/>
    <property type="match status" value="1"/>
</dbReference>
<feature type="transmembrane region" description="Helical" evidence="3">
    <location>
        <begin position="153"/>
        <end position="175"/>
    </location>
</feature>
<dbReference type="EMBL" id="BOPZ01000017">
    <property type="protein sequence ID" value="GIM29466.1"/>
    <property type="molecule type" value="Genomic_DNA"/>
</dbReference>
<keyword evidence="5" id="KW-1185">Reference proteome</keyword>
<comment type="caution">
    <text evidence="4">The sequence shown here is derived from an EMBL/GenBank/DDBJ whole genome shotgun (WGS) entry which is preliminary data.</text>
</comment>
<dbReference type="Pfam" id="PF07155">
    <property type="entry name" value="ECF-ribofla_trS"/>
    <property type="match status" value="1"/>
</dbReference>
<feature type="transmembrane region" description="Helical" evidence="3">
    <location>
        <begin position="106"/>
        <end position="133"/>
    </location>
</feature>
<dbReference type="GO" id="GO:0016020">
    <property type="term" value="C:membrane"/>
    <property type="evidence" value="ECO:0007669"/>
    <property type="project" value="InterPro"/>
</dbReference>
<reference evidence="4" key="1">
    <citation type="submission" date="2021-03" db="EMBL/GenBank/DDBJ databases">
        <title>Taxonomic study of Clostridium polyendosporum from meadow-gley soil under rice.</title>
        <authorList>
            <person name="Kobayashi H."/>
            <person name="Tanizawa Y."/>
            <person name="Yagura M."/>
        </authorList>
    </citation>
    <scope>NUCLEOTIDE SEQUENCE</scope>
    <source>
        <strain evidence="4">JCM 30710</strain>
    </source>
</reference>
<evidence type="ECO:0008006" key="6">
    <source>
        <dbReference type="Google" id="ProtNLM"/>
    </source>
</evidence>
<accession>A0A919S017</accession>
<dbReference type="InterPro" id="IPR009825">
    <property type="entry name" value="ECF_substrate-spec-like"/>
</dbReference>
<feature type="transmembrane region" description="Helical" evidence="3">
    <location>
        <begin position="9"/>
        <end position="28"/>
    </location>
</feature>
<evidence type="ECO:0000256" key="3">
    <source>
        <dbReference type="SAM" id="Phobius"/>
    </source>
</evidence>
<evidence type="ECO:0000313" key="5">
    <source>
        <dbReference type="Proteomes" id="UP000679179"/>
    </source>
</evidence>
<dbReference type="AlphaFoldDB" id="A0A919S017"/>
<feature type="transmembrane region" description="Helical" evidence="3">
    <location>
        <begin position="82"/>
        <end position="99"/>
    </location>
</feature>
<dbReference type="PANTHER" id="PTHR37815">
    <property type="entry name" value="UPF0397 PROTEIN BC_2624-RELATED"/>
    <property type="match status" value="1"/>
</dbReference>
<evidence type="ECO:0000256" key="2">
    <source>
        <dbReference type="ARBA" id="ARBA00022989"/>
    </source>
</evidence>
<protein>
    <recommendedName>
        <fullName evidence="6">ECF transporter S component</fullName>
    </recommendedName>
</protein>
<dbReference type="Gene3D" id="1.10.1760.20">
    <property type="match status" value="1"/>
</dbReference>